<evidence type="ECO:0000313" key="1">
    <source>
        <dbReference type="EMBL" id="KAJ8878870.1"/>
    </source>
</evidence>
<evidence type="ECO:0000313" key="2">
    <source>
        <dbReference type="Proteomes" id="UP001159363"/>
    </source>
</evidence>
<organism evidence="1 2">
    <name type="scientific">Dryococelus australis</name>
    <dbReference type="NCBI Taxonomy" id="614101"/>
    <lineage>
        <taxon>Eukaryota</taxon>
        <taxon>Metazoa</taxon>
        <taxon>Ecdysozoa</taxon>
        <taxon>Arthropoda</taxon>
        <taxon>Hexapoda</taxon>
        <taxon>Insecta</taxon>
        <taxon>Pterygota</taxon>
        <taxon>Neoptera</taxon>
        <taxon>Polyneoptera</taxon>
        <taxon>Phasmatodea</taxon>
        <taxon>Verophasmatodea</taxon>
        <taxon>Anareolatae</taxon>
        <taxon>Phasmatidae</taxon>
        <taxon>Eurycanthinae</taxon>
        <taxon>Dryococelus</taxon>
    </lineage>
</organism>
<dbReference type="Proteomes" id="UP001159363">
    <property type="component" value="Chromosome 6"/>
</dbReference>
<keyword evidence="2" id="KW-1185">Reference proteome</keyword>
<reference evidence="1 2" key="1">
    <citation type="submission" date="2023-02" db="EMBL/GenBank/DDBJ databases">
        <title>LHISI_Scaffold_Assembly.</title>
        <authorList>
            <person name="Stuart O.P."/>
            <person name="Cleave R."/>
            <person name="Magrath M.J.L."/>
            <person name="Mikheyev A.S."/>
        </authorList>
    </citation>
    <scope>NUCLEOTIDE SEQUENCE [LARGE SCALE GENOMIC DNA]</scope>
    <source>
        <strain evidence="1">Daus_M_001</strain>
        <tissue evidence="1">Leg muscle</tissue>
    </source>
</reference>
<comment type="caution">
    <text evidence="1">The sequence shown here is derived from an EMBL/GenBank/DDBJ whole genome shotgun (WGS) entry which is preliminary data.</text>
</comment>
<name>A0ABQ9H3L8_9NEOP</name>
<sequence>MSEELTEDLFEELTERDALSKVKHTTFIVDPRPFTPSLPTLSASNASFVQQQLQRHFYCHIPIRHQILTVFETGVLRADEGEARRVMKRHRVTSHLITNKLGLFTTSVGGAGNVNCGAYCGTDLGCGADFEADCRADCGAEELIEELSEELTEDLSEELTEGLFEELTELLHESKPKLQFHEWGSGSIQIPEVGLRITDGIHTLGLADIAVVRGFPGLLQVSYLIFIPRLRHPFLISHPFFGLAGKTGLSVSYVLRTEFTRWEVADIGVVYWFPGVLQVSYLIFIPTLLHRLSYLIHSSGWPRDALSKVTHPPSLSIQDHAPPPTPFTFSPESFFCSTTTTGTLLRPHTHKAPMGGAGNVNCGANCGTDLGCGADCEADCRADCGAEELTEKHGIPLPSNIHSIISGPASCGKTCVIMPLLEHRNGLKFENRPFCQLIKGMRYFPFKNKDDLVPPNEALPNSVFIFDDVWCKLQGEIQQYFSFGRHSNVDFLNPLQSYARIPKPNWRENENMIIVFKMDNMNMQHIYNDHVLGNMTLTIFKYMCIYCWNKKKHGFLVIIPTLPLYKRRYRSGFDKLNNIISAAKDKYLQAKQARMKWDVLNEGIFKPVRTRLHTFHSVLNKPNGTVLEIKTEE</sequence>
<protein>
    <submittedName>
        <fullName evidence="1">Uncharacterized protein</fullName>
    </submittedName>
</protein>
<proteinExistence type="predicted"/>
<gene>
    <name evidence="1" type="ORF">PR048_019462</name>
</gene>
<accession>A0ABQ9H3L8</accession>
<dbReference type="EMBL" id="JARBHB010000007">
    <property type="protein sequence ID" value="KAJ8878870.1"/>
    <property type="molecule type" value="Genomic_DNA"/>
</dbReference>